<evidence type="ECO:0000313" key="3">
    <source>
        <dbReference type="Proteomes" id="UP000183649"/>
    </source>
</evidence>
<name>A0A0K6HYK2_9BURK</name>
<sequence>MKKTLLTIALSALAFSSTAFADEAKKPLSFSEIQTIRIMAGGVVGNALAKTMERPHLGLLANRSLICNDLAGGIGGTLTVNKADSVLTFESVKDKPEIAPAVARLLPADGIYFAFGGEWKKEENMALLEAALEQLAEHNYKGSVIFHVTTWAQKQPQEIAARNARVAKYFETANLRAVALDLNKKEAMINKVSFDGKDYKLQVAATAPLRDDLVALFKRQ</sequence>
<proteinExistence type="predicted"/>
<dbReference type="AlphaFoldDB" id="A0A0K6HYK2"/>
<reference evidence="3" key="1">
    <citation type="submission" date="2015-08" db="EMBL/GenBank/DDBJ databases">
        <authorList>
            <person name="Varghese N."/>
        </authorList>
    </citation>
    <scope>NUCLEOTIDE SEQUENCE [LARGE SCALE GENOMIC DNA]</scope>
    <source>
        <strain evidence="3">DSM 18181</strain>
    </source>
</reference>
<gene>
    <name evidence="2" type="ORF">Ga0061069_103306</name>
</gene>
<dbReference type="OrthoDB" id="9152152at2"/>
<dbReference type="Proteomes" id="UP000183649">
    <property type="component" value="Unassembled WGS sequence"/>
</dbReference>
<accession>A0A0K6HYK2</accession>
<dbReference type="RefSeq" id="WP_055450084.1">
    <property type="nucleotide sequence ID" value="NZ_CYHF01000003.1"/>
</dbReference>
<dbReference type="EMBL" id="CYHF01000003">
    <property type="protein sequence ID" value="CUA95898.1"/>
    <property type="molecule type" value="Genomic_DNA"/>
</dbReference>
<evidence type="ECO:0000256" key="1">
    <source>
        <dbReference type="SAM" id="SignalP"/>
    </source>
</evidence>
<keyword evidence="3" id="KW-1185">Reference proteome</keyword>
<organism evidence="2 3">
    <name type="scientific">Thiomonas bhubaneswarensis</name>
    <dbReference type="NCBI Taxonomy" id="339866"/>
    <lineage>
        <taxon>Bacteria</taxon>
        <taxon>Pseudomonadati</taxon>
        <taxon>Pseudomonadota</taxon>
        <taxon>Betaproteobacteria</taxon>
        <taxon>Burkholderiales</taxon>
        <taxon>Thiomonas</taxon>
    </lineage>
</organism>
<dbReference type="STRING" id="339866.GCA_001418255_01185"/>
<evidence type="ECO:0000313" key="2">
    <source>
        <dbReference type="EMBL" id="CUA95898.1"/>
    </source>
</evidence>
<keyword evidence="1" id="KW-0732">Signal</keyword>
<feature type="chain" id="PRO_5005504963" evidence="1">
    <location>
        <begin position="22"/>
        <end position="220"/>
    </location>
</feature>
<protein>
    <submittedName>
        <fullName evidence="2">Uncharacterized protein</fullName>
    </submittedName>
</protein>
<feature type="signal peptide" evidence="1">
    <location>
        <begin position="1"/>
        <end position="21"/>
    </location>
</feature>